<dbReference type="STRING" id="3871.A0A1J7IQZ2"/>
<gene>
    <name evidence="3" type="ORF">TanjilG_08854</name>
</gene>
<dbReference type="Pfam" id="PF03398">
    <property type="entry name" value="Ist1"/>
    <property type="match status" value="1"/>
</dbReference>
<feature type="region of interest" description="Disordered" evidence="2">
    <location>
        <begin position="274"/>
        <end position="323"/>
    </location>
</feature>
<dbReference type="AlphaFoldDB" id="A0A1J7IQZ2"/>
<dbReference type="InterPro" id="IPR042277">
    <property type="entry name" value="IST1-like"/>
</dbReference>
<evidence type="ECO:0008006" key="5">
    <source>
        <dbReference type="Google" id="ProtNLM"/>
    </source>
</evidence>
<accession>A0A1J7IQZ2</accession>
<dbReference type="InterPro" id="IPR005061">
    <property type="entry name" value="Ist1"/>
</dbReference>
<feature type="region of interest" description="Disordered" evidence="2">
    <location>
        <begin position="204"/>
        <end position="251"/>
    </location>
</feature>
<organism evidence="3 4">
    <name type="scientific">Lupinus angustifolius</name>
    <name type="common">Narrow-leaved blue lupine</name>
    <dbReference type="NCBI Taxonomy" id="3871"/>
    <lineage>
        <taxon>Eukaryota</taxon>
        <taxon>Viridiplantae</taxon>
        <taxon>Streptophyta</taxon>
        <taxon>Embryophyta</taxon>
        <taxon>Tracheophyta</taxon>
        <taxon>Spermatophyta</taxon>
        <taxon>Magnoliopsida</taxon>
        <taxon>eudicotyledons</taxon>
        <taxon>Gunneridae</taxon>
        <taxon>Pentapetalae</taxon>
        <taxon>rosids</taxon>
        <taxon>fabids</taxon>
        <taxon>Fabales</taxon>
        <taxon>Fabaceae</taxon>
        <taxon>Papilionoideae</taxon>
        <taxon>50 kb inversion clade</taxon>
        <taxon>genistoids sensu lato</taxon>
        <taxon>core genistoids</taxon>
        <taxon>Genisteae</taxon>
        <taxon>Lupinus</taxon>
    </lineage>
</organism>
<evidence type="ECO:0000256" key="1">
    <source>
        <dbReference type="ARBA" id="ARBA00005536"/>
    </source>
</evidence>
<dbReference type="GO" id="GO:0015031">
    <property type="term" value="P:protein transport"/>
    <property type="evidence" value="ECO:0007669"/>
    <property type="project" value="InterPro"/>
</dbReference>
<dbReference type="FunFam" id="1.20.1260.60:FF:000002">
    <property type="entry name" value="Vacuolar protein sorting-associated protein IST1"/>
    <property type="match status" value="1"/>
</dbReference>
<protein>
    <recommendedName>
        <fullName evidence="5">Regulator of Vps4 activity in the MVB pathway protein</fullName>
    </recommendedName>
</protein>
<name>A0A1J7IQZ2_LUPAN</name>
<comment type="similarity">
    <text evidence="1">Belongs to the IST1 family.</text>
</comment>
<dbReference type="PANTHER" id="PTHR12161:SF87">
    <property type="entry name" value="VACUOLAR PROTEIN SORTING-ASSOCIATED PROTEIN IST1-RELATED"/>
    <property type="match status" value="1"/>
</dbReference>
<evidence type="ECO:0000256" key="2">
    <source>
        <dbReference type="SAM" id="MobiDB-lite"/>
    </source>
</evidence>
<dbReference type="Gramene" id="OIW17576">
    <property type="protein sequence ID" value="OIW17576"/>
    <property type="gene ID" value="TanjilG_08854"/>
</dbReference>
<feature type="compositionally biased region" description="Polar residues" evidence="2">
    <location>
        <begin position="281"/>
        <end position="294"/>
    </location>
</feature>
<sequence>MGLLGKRFTYKFNKISRVAFSRIAILKKQHKARCSYAKSDVVQFLNLGHHHHALLRVEQWIEEQNMLDVFVMIENCCNFLRERAQVLENNKECPCELKEVISSLIYASSRCGEFPELQKIRDIFTSKFGKEFADHAIELHKNNSVNSKLIQKLSRSPPTMEIRMKALQKIAAEIGVTLHFQQDEPILINENKPNDDQRLDELETRKYSNTDDIKHKENSQDGPENIKYERKSTALDVDPIVSSNSKPEDKVISKSNHLDLEELEMRVREITKQFAREESKSSQNPRDNIQASENTELECNAAAENEDLSEERNHPSYQARRQN</sequence>
<evidence type="ECO:0000313" key="4">
    <source>
        <dbReference type="Proteomes" id="UP000188354"/>
    </source>
</evidence>
<dbReference type="OMA" id="EANREGH"/>
<evidence type="ECO:0000313" key="3">
    <source>
        <dbReference type="EMBL" id="OIW17576.1"/>
    </source>
</evidence>
<feature type="compositionally biased region" description="Basic and acidic residues" evidence="2">
    <location>
        <begin position="204"/>
        <end position="233"/>
    </location>
</feature>
<dbReference type="EMBL" id="CM007362">
    <property type="protein sequence ID" value="OIW17576.1"/>
    <property type="molecule type" value="Genomic_DNA"/>
</dbReference>
<keyword evidence="4" id="KW-1185">Reference proteome</keyword>
<dbReference type="PANTHER" id="PTHR12161">
    <property type="entry name" value="IST1 FAMILY MEMBER"/>
    <property type="match status" value="1"/>
</dbReference>
<proteinExistence type="inferred from homology"/>
<dbReference type="Proteomes" id="UP000188354">
    <property type="component" value="Chromosome LG02"/>
</dbReference>
<dbReference type="Gene3D" id="1.20.1260.60">
    <property type="entry name" value="Vacuolar protein sorting-associated protein Ist1"/>
    <property type="match status" value="1"/>
</dbReference>
<reference evidence="3 4" key="1">
    <citation type="journal article" date="2017" name="Plant Biotechnol. J.">
        <title>A comprehensive draft genome sequence for lupin (Lupinus angustifolius), an emerging health food: insights into plant-microbe interactions and legume evolution.</title>
        <authorList>
            <person name="Hane J.K."/>
            <person name="Ming Y."/>
            <person name="Kamphuis L.G."/>
            <person name="Nelson M.N."/>
            <person name="Garg G."/>
            <person name="Atkins C.A."/>
            <person name="Bayer P.E."/>
            <person name="Bravo A."/>
            <person name="Bringans S."/>
            <person name="Cannon S."/>
            <person name="Edwards D."/>
            <person name="Foley R."/>
            <person name="Gao L.L."/>
            <person name="Harrison M.J."/>
            <person name="Huang W."/>
            <person name="Hurgobin B."/>
            <person name="Li S."/>
            <person name="Liu C.W."/>
            <person name="McGrath A."/>
            <person name="Morahan G."/>
            <person name="Murray J."/>
            <person name="Weller J."/>
            <person name="Jian J."/>
            <person name="Singh K.B."/>
        </authorList>
    </citation>
    <scope>NUCLEOTIDE SEQUENCE [LARGE SCALE GENOMIC DNA]</scope>
    <source>
        <strain evidence="4">cv. Tanjil</strain>
        <tissue evidence="3">Whole plant</tissue>
    </source>
</reference>